<evidence type="ECO:0000256" key="1">
    <source>
        <dbReference type="SAM" id="Phobius"/>
    </source>
</evidence>
<dbReference type="RefSeq" id="WP_323278321.1">
    <property type="nucleotide sequence ID" value="NZ_JAYGGQ010000004.1"/>
</dbReference>
<keyword evidence="1" id="KW-0472">Membrane</keyword>
<dbReference type="EMBL" id="JAYGGQ010000004">
    <property type="protein sequence ID" value="MEA5454476.1"/>
    <property type="molecule type" value="Genomic_DNA"/>
</dbReference>
<evidence type="ECO:0000313" key="3">
    <source>
        <dbReference type="Proteomes" id="UP001304769"/>
    </source>
</evidence>
<keyword evidence="3" id="KW-1185">Reference proteome</keyword>
<dbReference type="Proteomes" id="UP001304769">
    <property type="component" value="Unassembled WGS sequence"/>
</dbReference>
<gene>
    <name evidence="2" type="ORF">SPF06_07060</name>
</gene>
<evidence type="ECO:0000313" key="2">
    <source>
        <dbReference type="EMBL" id="MEA5454476.1"/>
    </source>
</evidence>
<sequence length="268" mass="28474">MASVDLGATTVLEWDSMPSGDAPSLSIVQPDGTSVAALAAPTGPTTATAPFTPTMPGRHLARWTAFTMDGTTGAHVDVLDVWPLDPLFIIPAQEMVNGLNAHHATPDQLEDMRLFVAAATPVIEDIVGPVVHREFTQKFDGGMYAVVLKYKADAVVGVTELGTALADFVFDDEASIVYAGRQLAPRLFMPGVAAVVVTFTAGYTVIPANIRLATRELVRHWWQIGMQMAGGSVRGQASSDDVFTPSGFAVPRRVMELCTPHEGHGGFA</sequence>
<feature type="transmembrane region" description="Helical" evidence="1">
    <location>
        <begin position="187"/>
        <end position="206"/>
    </location>
</feature>
<proteinExistence type="predicted"/>
<keyword evidence="1" id="KW-0812">Transmembrane</keyword>
<reference evidence="2 3" key="1">
    <citation type="submission" date="2023-12" db="EMBL/GenBank/DDBJ databases">
        <title>Sinomonas terricola sp. nov, isolated from litchi orchard soil in Guangdong, PR China.</title>
        <authorList>
            <person name="Jiaxin W."/>
            <person name="Yang Z."/>
            <person name="Honghui Z."/>
        </authorList>
    </citation>
    <scope>NUCLEOTIDE SEQUENCE [LARGE SCALE GENOMIC DNA]</scope>
    <source>
        <strain evidence="2 3">JGH33</strain>
    </source>
</reference>
<organism evidence="2 3">
    <name type="scientific">Sinomonas terricola</name>
    <dbReference type="NCBI Taxonomy" id="3110330"/>
    <lineage>
        <taxon>Bacteria</taxon>
        <taxon>Bacillati</taxon>
        <taxon>Actinomycetota</taxon>
        <taxon>Actinomycetes</taxon>
        <taxon>Micrococcales</taxon>
        <taxon>Micrococcaceae</taxon>
        <taxon>Sinomonas</taxon>
    </lineage>
</organism>
<name>A0ABU5T5Q5_9MICC</name>
<keyword evidence="1" id="KW-1133">Transmembrane helix</keyword>
<accession>A0ABU5T5Q5</accession>
<comment type="caution">
    <text evidence="2">The sequence shown here is derived from an EMBL/GenBank/DDBJ whole genome shotgun (WGS) entry which is preliminary data.</text>
</comment>
<protein>
    <submittedName>
        <fullName evidence="2">Uncharacterized protein</fullName>
    </submittedName>
</protein>